<proteinExistence type="predicted"/>
<dbReference type="PANTHER" id="PTHR43625:SF75">
    <property type="entry name" value="PERAKINE REDUCTASE-LIKE"/>
    <property type="match status" value="1"/>
</dbReference>
<dbReference type="InterPro" id="IPR023210">
    <property type="entry name" value="NADP_OxRdtase_dom"/>
</dbReference>
<feature type="domain" description="NADP-dependent oxidoreductase" evidence="3">
    <location>
        <begin position="5"/>
        <end position="67"/>
    </location>
</feature>
<accession>A0AAP0XA21</accession>
<keyword evidence="2" id="KW-0560">Oxidoreductase</keyword>
<dbReference type="AlphaFoldDB" id="A0AAP0XA21"/>
<evidence type="ECO:0000313" key="4">
    <source>
        <dbReference type="EMBL" id="KAK9291370.1"/>
    </source>
</evidence>
<dbReference type="Pfam" id="PF00248">
    <property type="entry name" value="Aldo_ket_red"/>
    <property type="match status" value="1"/>
</dbReference>
<dbReference type="GO" id="GO:0016491">
    <property type="term" value="F:oxidoreductase activity"/>
    <property type="evidence" value="ECO:0007669"/>
    <property type="project" value="UniProtKB-KW"/>
</dbReference>
<evidence type="ECO:0000256" key="1">
    <source>
        <dbReference type="ARBA" id="ARBA00022857"/>
    </source>
</evidence>
<dbReference type="GO" id="GO:0005737">
    <property type="term" value="C:cytoplasm"/>
    <property type="evidence" value="ECO:0007669"/>
    <property type="project" value="TreeGrafter"/>
</dbReference>
<reference evidence="4 5" key="1">
    <citation type="journal article" date="2024" name="Plant J.">
        <title>Genome sequences and population genomics reveal climatic adaptation and genomic divergence between two closely related sweetgum species.</title>
        <authorList>
            <person name="Xu W.Q."/>
            <person name="Ren C.Q."/>
            <person name="Zhang X.Y."/>
            <person name="Comes H.P."/>
            <person name="Liu X.H."/>
            <person name="Li Y.G."/>
            <person name="Kettle C.J."/>
            <person name="Jalonen R."/>
            <person name="Gaisberger H."/>
            <person name="Ma Y.Z."/>
            <person name="Qiu Y.X."/>
        </authorList>
    </citation>
    <scope>NUCLEOTIDE SEQUENCE [LARGE SCALE GENOMIC DNA]</scope>
    <source>
        <strain evidence="4">Hangzhou</strain>
    </source>
</reference>
<dbReference type="PANTHER" id="PTHR43625">
    <property type="entry name" value="AFLATOXIN B1 ALDEHYDE REDUCTASE"/>
    <property type="match status" value="1"/>
</dbReference>
<dbReference type="EMBL" id="JBBPBK010000001">
    <property type="protein sequence ID" value="KAK9291370.1"/>
    <property type="molecule type" value="Genomic_DNA"/>
</dbReference>
<evidence type="ECO:0000259" key="3">
    <source>
        <dbReference type="Pfam" id="PF00248"/>
    </source>
</evidence>
<comment type="caution">
    <text evidence="4">The sequence shown here is derived from an EMBL/GenBank/DDBJ whole genome shotgun (WGS) entry which is preliminary data.</text>
</comment>
<dbReference type="InterPro" id="IPR036812">
    <property type="entry name" value="NAD(P)_OxRdtase_dom_sf"/>
</dbReference>
<evidence type="ECO:0000256" key="2">
    <source>
        <dbReference type="ARBA" id="ARBA00023002"/>
    </source>
</evidence>
<dbReference type="Proteomes" id="UP001415857">
    <property type="component" value="Unassembled WGS sequence"/>
</dbReference>
<evidence type="ECO:0000313" key="5">
    <source>
        <dbReference type="Proteomes" id="UP001415857"/>
    </source>
</evidence>
<name>A0AAP0XA21_LIQFO</name>
<keyword evidence="5" id="KW-1185">Reference proteome</keyword>
<organism evidence="4 5">
    <name type="scientific">Liquidambar formosana</name>
    <name type="common">Formosan gum</name>
    <dbReference type="NCBI Taxonomy" id="63359"/>
    <lineage>
        <taxon>Eukaryota</taxon>
        <taxon>Viridiplantae</taxon>
        <taxon>Streptophyta</taxon>
        <taxon>Embryophyta</taxon>
        <taxon>Tracheophyta</taxon>
        <taxon>Spermatophyta</taxon>
        <taxon>Magnoliopsida</taxon>
        <taxon>eudicotyledons</taxon>
        <taxon>Gunneridae</taxon>
        <taxon>Pentapetalae</taxon>
        <taxon>Saxifragales</taxon>
        <taxon>Altingiaceae</taxon>
        <taxon>Liquidambar</taxon>
    </lineage>
</organism>
<sequence>MKQLPRENVQLATKFGIVKFDMSDVVVNGSPEYARACCEACLKRLGVDYIDLYYRHWIDNPIPIEETESVDKNKVFYSRIEKLAEKQGCTPAAQLALAWVLHQGNDVVPIPGG</sequence>
<protein>
    <recommendedName>
        <fullName evidence="3">NADP-dependent oxidoreductase domain-containing protein</fullName>
    </recommendedName>
</protein>
<gene>
    <name evidence="4" type="ORF">L1049_019316</name>
</gene>
<dbReference type="InterPro" id="IPR050791">
    <property type="entry name" value="Aldo-Keto_reductase"/>
</dbReference>
<keyword evidence="1" id="KW-0521">NADP</keyword>
<dbReference type="Gene3D" id="3.20.20.100">
    <property type="entry name" value="NADP-dependent oxidoreductase domain"/>
    <property type="match status" value="2"/>
</dbReference>
<dbReference type="SUPFAM" id="SSF51430">
    <property type="entry name" value="NAD(P)-linked oxidoreductase"/>
    <property type="match status" value="1"/>
</dbReference>